<keyword evidence="1" id="KW-0812">Transmembrane</keyword>
<feature type="transmembrane region" description="Helical" evidence="1">
    <location>
        <begin position="84"/>
        <end position="105"/>
    </location>
</feature>
<dbReference type="Pfam" id="PF08592">
    <property type="entry name" value="Anthrone_oxy"/>
    <property type="match status" value="1"/>
</dbReference>
<gene>
    <name evidence="2" type="ORF">KIV56_12940</name>
</gene>
<evidence type="ECO:0000256" key="1">
    <source>
        <dbReference type="SAM" id="Phobius"/>
    </source>
</evidence>
<keyword evidence="3" id="KW-1185">Reference proteome</keyword>
<keyword evidence="1" id="KW-0472">Membrane</keyword>
<protein>
    <submittedName>
        <fullName evidence="2">DUF1772 domain-containing protein</fullName>
    </submittedName>
</protein>
<dbReference type="RefSeq" id="WP_281533856.1">
    <property type="nucleotide sequence ID" value="NZ_CP075584.1"/>
</dbReference>
<feature type="transmembrane region" description="Helical" evidence="1">
    <location>
        <begin position="145"/>
        <end position="166"/>
    </location>
</feature>
<dbReference type="Proteomes" id="UP001212421">
    <property type="component" value="Chromosome"/>
</dbReference>
<evidence type="ECO:0000313" key="2">
    <source>
        <dbReference type="EMBL" id="WBM79318.1"/>
    </source>
</evidence>
<keyword evidence="1" id="KW-1133">Transmembrane helix</keyword>
<proteinExistence type="predicted"/>
<reference evidence="2 3" key="1">
    <citation type="submission" date="2021-05" db="EMBL/GenBank/DDBJ databases">
        <authorList>
            <person name="Kumar R."/>
            <person name="Kumar A."/>
            <person name="Mukhia S."/>
        </authorList>
    </citation>
    <scope>NUCLEOTIDE SEQUENCE [LARGE SCALE GENOMIC DNA]</scope>
    <source>
        <strain evidence="2 3">ERMR7:08</strain>
    </source>
</reference>
<accession>A0ABY7NFM6</accession>
<feature type="transmembrane region" description="Helical" evidence="1">
    <location>
        <begin position="59"/>
        <end position="78"/>
    </location>
</feature>
<dbReference type="EMBL" id="CP075584">
    <property type="protein sequence ID" value="WBM79318.1"/>
    <property type="molecule type" value="Genomic_DNA"/>
</dbReference>
<organism evidence="2 3">
    <name type="scientific">Cryobacterium breve</name>
    <dbReference type="NCBI Taxonomy" id="1259258"/>
    <lineage>
        <taxon>Bacteria</taxon>
        <taxon>Bacillati</taxon>
        <taxon>Actinomycetota</taxon>
        <taxon>Actinomycetes</taxon>
        <taxon>Micrococcales</taxon>
        <taxon>Microbacteriaceae</taxon>
        <taxon>Cryobacterium</taxon>
    </lineage>
</organism>
<feature type="transmembrane region" description="Helical" evidence="1">
    <location>
        <begin position="6"/>
        <end position="28"/>
    </location>
</feature>
<sequence length="167" mass="17510">MIADILAGVVLLGATITTGLTAGVFALYAHTIMPGLKAVDDRTFVVAFQAVDRAIINPWFMLGAFFGSLVMTGAALLTNLGRPGAPWIAAALVLTLADVVITVAVHVPLNNGIKAAGVPERSQDLAVVRSQFHEARWATWNRVRAAAATAAFVALAWSLILFGQAMA</sequence>
<name>A0ABY7NFM6_9MICO</name>
<evidence type="ECO:0000313" key="3">
    <source>
        <dbReference type="Proteomes" id="UP001212421"/>
    </source>
</evidence>
<dbReference type="InterPro" id="IPR013901">
    <property type="entry name" value="Anthrone_oxy"/>
</dbReference>